<accession>A0ABW3VT11</accession>
<reference evidence="3" key="1">
    <citation type="journal article" date="2019" name="Int. J. Syst. Evol. Microbiol.">
        <title>The Global Catalogue of Microorganisms (GCM) 10K type strain sequencing project: providing services to taxonomists for standard genome sequencing and annotation.</title>
        <authorList>
            <consortium name="The Broad Institute Genomics Platform"/>
            <consortium name="The Broad Institute Genome Sequencing Center for Infectious Disease"/>
            <person name="Wu L."/>
            <person name="Ma J."/>
        </authorList>
    </citation>
    <scope>NUCLEOTIDE SEQUENCE [LARGE SCALE GENOMIC DNA]</scope>
    <source>
        <strain evidence="3">CCUG 49018</strain>
    </source>
</reference>
<keyword evidence="3" id="KW-1185">Reference proteome</keyword>
<protein>
    <recommendedName>
        <fullName evidence="4">Integral membrane protein</fullName>
    </recommendedName>
</protein>
<feature type="transmembrane region" description="Helical" evidence="1">
    <location>
        <begin position="51"/>
        <end position="69"/>
    </location>
</feature>
<evidence type="ECO:0000313" key="3">
    <source>
        <dbReference type="Proteomes" id="UP001597182"/>
    </source>
</evidence>
<evidence type="ECO:0000313" key="2">
    <source>
        <dbReference type="EMBL" id="MFD1237623.1"/>
    </source>
</evidence>
<keyword evidence="1" id="KW-0472">Membrane</keyword>
<feature type="transmembrane region" description="Helical" evidence="1">
    <location>
        <begin position="20"/>
        <end position="39"/>
    </location>
</feature>
<gene>
    <name evidence="2" type="ORF">ACFQ34_30430</name>
</gene>
<dbReference type="RefSeq" id="WP_013675298.1">
    <property type="nucleotide sequence ID" value="NZ_BAABKS010000074.1"/>
</dbReference>
<organism evidence="2 3">
    <name type="scientific">Pseudonocardia benzenivorans</name>
    <dbReference type="NCBI Taxonomy" id="228005"/>
    <lineage>
        <taxon>Bacteria</taxon>
        <taxon>Bacillati</taxon>
        <taxon>Actinomycetota</taxon>
        <taxon>Actinomycetes</taxon>
        <taxon>Pseudonocardiales</taxon>
        <taxon>Pseudonocardiaceae</taxon>
        <taxon>Pseudonocardia</taxon>
    </lineage>
</organism>
<sequence>MSENLTAQRAVPTPAWRTAVRLATAYLVLSVAGVVAIVLLRNDPAAVTPAVWIRGVIVAASAVLTFAFARRAAAGSRRALLRLRLVTAIMVVAIVVVVAVPGAFPVWLKIEQVVCGVLLLGIAMIADVPGVRQTLDRRAG</sequence>
<proteinExistence type="predicted"/>
<keyword evidence="1" id="KW-0812">Transmembrane</keyword>
<dbReference type="EMBL" id="JBHTMB010000301">
    <property type="protein sequence ID" value="MFD1237623.1"/>
    <property type="molecule type" value="Genomic_DNA"/>
</dbReference>
<evidence type="ECO:0000256" key="1">
    <source>
        <dbReference type="SAM" id="Phobius"/>
    </source>
</evidence>
<feature type="transmembrane region" description="Helical" evidence="1">
    <location>
        <begin position="110"/>
        <end position="128"/>
    </location>
</feature>
<feature type="transmembrane region" description="Helical" evidence="1">
    <location>
        <begin position="81"/>
        <end position="104"/>
    </location>
</feature>
<evidence type="ECO:0008006" key="4">
    <source>
        <dbReference type="Google" id="ProtNLM"/>
    </source>
</evidence>
<name>A0ABW3VT11_9PSEU</name>
<dbReference type="Proteomes" id="UP001597182">
    <property type="component" value="Unassembled WGS sequence"/>
</dbReference>
<keyword evidence="1" id="KW-1133">Transmembrane helix</keyword>
<comment type="caution">
    <text evidence="2">The sequence shown here is derived from an EMBL/GenBank/DDBJ whole genome shotgun (WGS) entry which is preliminary data.</text>
</comment>